<organism evidence="2 3">
    <name type="scientific">Caballeronia arvi</name>
    <dbReference type="NCBI Taxonomy" id="1777135"/>
    <lineage>
        <taxon>Bacteria</taxon>
        <taxon>Pseudomonadati</taxon>
        <taxon>Pseudomonadota</taxon>
        <taxon>Betaproteobacteria</taxon>
        <taxon>Burkholderiales</taxon>
        <taxon>Burkholderiaceae</taxon>
        <taxon>Caballeronia</taxon>
    </lineage>
</organism>
<evidence type="ECO:0000256" key="1">
    <source>
        <dbReference type="SAM" id="Phobius"/>
    </source>
</evidence>
<evidence type="ECO:0000313" key="2">
    <source>
        <dbReference type="EMBL" id="SAL81795.1"/>
    </source>
</evidence>
<keyword evidence="1" id="KW-1133">Transmembrane helix</keyword>
<dbReference type="AlphaFoldDB" id="A0A158KLD9"/>
<evidence type="ECO:0000313" key="3">
    <source>
        <dbReference type="Proteomes" id="UP000055019"/>
    </source>
</evidence>
<accession>A0A158KLD9</accession>
<reference evidence="2" key="1">
    <citation type="submission" date="2016-01" db="EMBL/GenBank/DDBJ databases">
        <authorList>
            <person name="Peeters C."/>
        </authorList>
    </citation>
    <scope>NUCLEOTIDE SEQUENCE [LARGE SCALE GENOMIC DNA]</scope>
    <source>
        <strain evidence="2">LMG 29317</strain>
    </source>
</reference>
<keyword evidence="1" id="KW-0812">Transmembrane</keyword>
<gene>
    <name evidence="2" type="ORF">AWB74_06063</name>
</gene>
<dbReference type="EMBL" id="FCOM02000038">
    <property type="protein sequence ID" value="SAL81795.1"/>
    <property type="molecule type" value="Genomic_DNA"/>
</dbReference>
<comment type="caution">
    <text evidence="2">The sequence shown here is derived from an EMBL/GenBank/DDBJ whole genome shotgun (WGS) entry which is preliminary data.</text>
</comment>
<protein>
    <submittedName>
        <fullName evidence="2">Uncharacterized protein</fullName>
    </submittedName>
</protein>
<sequence>MSPVEYIRAAYRLRAQLAPQIFTVLALGAILTYHAMTSPTLRWLLD</sequence>
<keyword evidence="3" id="KW-1185">Reference proteome</keyword>
<keyword evidence="1" id="KW-0472">Membrane</keyword>
<dbReference type="Proteomes" id="UP000055019">
    <property type="component" value="Unassembled WGS sequence"/>
</dbReference>
<feature type="transmembrane region" description="Helical" evidence="1">
    <location>
        <begin position="17"/>
        <end position="36"/>
    </location>
</feature>
<proteinExistence type="predicted"/>
<name>A0A158KLD9_9BURK</name>